<dbReference type="Gene3D" id="3.10.110.10">
    <property type="entry name" value="Ubiquitin Conjugating Enzyme"/>
    <property type="match status" value="1"/>
</dbReference>
<name>A0A7S3V258_9STRA</name>
<dbReference type="PANTHER" id="PTHR46116">
    <property type="entry name" value="(E3-INDEPENDENT) E2 UBIQUITIN-CONJUGATING ENZYME"/>
    <property type="match status" value="1"/>
</dbReference>
<organism evidence="5">
    <name type="scientific">Aplanochytrium stocchinoi</name>
    <dbReference type="NCBI Taxonomy" id="215587"/>
    <lineage>
        <taxon>Eukaryota</taxon>
        <taxon>Sar</taxon>
        <taxon>Stramenopiles</taxon>
        <taxon>Bigyra</taxon>
        <taxon>Labyrinthulomycetes</taxon>
        <taxon>Thraustochytrida</taxon>
        <taxon>Thraustochytriidae</taxon>
        <taxon>Aplanochytrium</taxon>
    </lineage>
</organism>
<sequence>MELIRGEQAVDSTTIDWLAELERYLTLPGFACSFVSDQDCMGLLLNALGVNGKVQPSIEALKDPSGALLVPLMKLFSSPAFNAVARDTAFKNGVVDSLLLRLGKLQAEKPRDSGRTNKYTVPSEREKKDKQTPKSQTNDSGSGEGEKDKQPMWAPGFGHGSNDTTQADRERQIKMKEKNERTIRTTECLGALLTMTDDVSAKISTEGIGELKAALEASCFLGLCMSFLFGNTIKVILDNVALYRSIFKLLHALTRQNALTPLLNKIPGVYSSVQELVSSVYELLQDCSDDEQEVSSDDQENTHDGPKLVISSPYELAAKERESTYSLVEETLVSRSAKPGYVEIPKEVNLQLLVKATVVAVNSAIERTNAISDGANKDDKNSDETCVEGSVLGAKLDPEIQFEEDVNRFYEATMHVEQFKNQTLYEQDGNLHHHYRTQIEEDINGKVSKTRARRLNRELKALKKSLPLHFSSSIFLRVDPKRPFVLQALVTGPVRTPYESGCFLFDIYIPTGFPNEPPKVNLMTTGNGTVRFNPNLYNNGKVCLSLLGTWRGGASGSEQWQKTSTIYQVLVSIQSLILGSEYPYFNEPGVEAQWGTEQGELQKRIHSNGGYERLRVATTQHAILGMLLSPPAGFEQVIEKHFLVKRHVILNTLQQWLHEAAASDSKGHFRALSKCAQELRKELAKLGPSYIDELVKVRDAKKTVDRMLAGEKATHGDKDKSCEASLDSTSKSIQLSIEKKDSEKRDN</sequence>
<dbReference type="SMART" id="SM00212">
    <property type="entry name" value="UBCc"/>
    <property type="match status" value="1"/>
</dbReference>
<accession>A0A7S3V258</accession>
<dbReference type="CDD" id="cd23810">
    <property type="entry name" value="UBCc_BIRC6"/>
    <property type="match status" value="1"/>
</dbReference>
<gene>
    <name evidence="5" type="ORF">ASTO00021_LOCUS17050</name>
</gene>
<evidence type="ECO:0000259" key="4">
    <source>
        <dbReference type="PROSITE" id="PS50127"/>
    </source>
</evidence>
<evidence type="ECO:0000256" key="1">
    <source>
        <dbReference type="ARBA" id="ARBA00022679"/>
    </source>
</evidence>
<dbReference type="AlphaFoldDB" id="A0A7S3V258"/>
<keyword evidence="2" id="KW-0833">Ubl conjugation pathway</keyword>
<evidence type="ECO:0000313" key="5">
    <source>
        <dbReference type="EMBL" id="CAE0447068.1"/>
    </source>
</evidence>
<dbReference type="PROSITE" id="PS50127">
    <property type="entry name" value="UBC_2"/>
    <property type="match status" value="1"/>
</dbReference>
<dbReference type="GO" id="GO:0016740">
    <property type="term" value="F:transferase activity"/>
    <property type="evidence" value="ECO:0007669"/>
    <property type="project" value="UniProtKB-KW"/>
</dbReference>
<evidence type="ECO:0000256" key="2">
    <source>
        <dbReference type="ARBA" id="ARBA00022786"/>
    </source>
</evidence>
<feature type="compositionally biased region" description="Basic and acidic residues" evidence="3">
    <location>
        <begin position="123"/>
        <end position="132"/>
    </location>
</feature>
<proteinExistence type="predicted"/>
<protein>
    <recommendedName>
        <fullName evidence="4">UBC core domain-containing protein</fullName>
    </recommendedName>
</protein>
<feature type="compositionally biased region" description="Basic and acidic residues" evidence="3">
    <location>
        <begin position="737"/>
        <end position="747"/>
    </location>
</feature>
<dbReference type="EMBL" id="HBIN01022197">
    <property type="protein sequence ID" value="CAE0447068.1"/>
    <property type="molecule type" value="Transcribed_RNA"/>
</dbReference>
<dbReference type="SUPFAM" id="SSF54495">
    <property type="entry name" value="UBC-like"/>
    <property type="match status" value="1"/>
</dbReference>
<feature type="compositionally biased region" description="Polar residues" evidence="3">
    <location>
        <begin position="726"/>
        <end position="735"/>
    </location>
</feature>
<feature type="domain" description="UBC core" evidence="4">
    <location>
        <begin position="450"/>
        <end position="618"/>
    </location>
</feature>
<dbReference type="InterPro" id="IPR000608">
    <property type="entry name" value="UBC"/>
</dbReference>
<feature type="region of interest" description="Disordered" evidence="3">
    <location>
        <begin position="109"/>
        <end position="168"/>
    </location>
</feature>
<evidence type="ECO:0000256" key="3">
    <source>
        <dbReference type="SAM" id="MobiDB-lite"/>
    </source>
</evidence>
<dbReference type="InterPro" id="IPR016135">
    <property type="entry name" value="UBQ-conjugating_enzyme/RWD"/>
</dbReference>
<feature type="region of interest" description="Disordered" evidence="3">
    <location>
        <begin position="711"/>
        <end position="747"/>
    </location>
</feature>
<dbReference type="Pfam" id="PF00179">
    <property type="entry name" value="UQ_con"/>
    <property type="match status" value="1"/>
</dbReference>
<feature type="compositionally biased region" description="Basic and acidic residues" evidence="3">
    <location>
        <begin position="711"/>
        <end position="722"/>
    </location>
</feature>
<keyword evidence="1" id="KW-0808">Transferase</keyword>
<dbReference type="PANTHER" id="PTHR46116:SF39">
    <property type="entry name" value="BACULOVIRAL IAP REPEAT-CONTAINING PROTEIN 6"/>
    <property type="match status" value="1"/>
</dbReference>
<reference evidence="5" key="1">
    <citation type="submission" date="2021-01" db="EMBL/GenBank/DDBJ databases">
        <authorList>
            <person name="Corre E."/>
            <person name="Pelletier E."/>
            <person name="Niang G."/>
            <person name="Scheremetjew M."/>
            <person name="Finn R."/>
            <person name="Kale V."/>
            <person name="Holt S."/>
            <person name="Cochrane G."/>
            <person name="Meng A."/>
            <person name="Brown T."/>
            <person name="Cohen L."/>
        </authorList>
    </citation>
    <scope>NUCLEOTIDE SEQUENCE</scope>
    <source>
        <strain evidence="5">GSBS06</strain>
    </source>
</reference>